<dbReference type="PANTHER" id="PTHR10202">
    <property type="entry name" value="PRESENILIN"/>
    <property type="match status" value="1"/>
</dbReference>
<evidence type="ECO:0000313" key="11">
    <source>
        <dbReference type="Proteomes" id="UP000887563"/>
    </source>
</evidence>
<evidence type="ECO:0000313" key="12">
    <source>
        <dbReference type="WBParaSite" id="Minc3s01624g25177"/>
    </source>
</evidence>
<feature type="transmembrane region" description="Helical" evidence="10">
    <location>
        <begin position="345"/>
        <end position="368"/>
    </location>
</feature>
<proteinExistence type="inferred from homology"/>
<comment type="similarity">
    <text evidence="3">Belongs to the peptidase A22A family.</text>
</comment>
<dbReference type="Pfam" id="PF01080">
    <property type="entry name" value="Presenilin"/>
    <property type="match status" value="2"/>
</dbReference>
<dbReference type="GO" id="GO:0016485">
    <property type="term" value="P:protein processing"/>
    <property type="evidence" value="ECO:0007669"/>
    <property type="project" value="InterPro"/>
</dbReference>
<evidence type="ECO:0000256" key="2">
    <source>
        <dbReference type="ARBA" id="ARBA00004653"/>
    </source>
</evidence>
<evidence type="ECO:0000256" key="10">
    <source>
        <dbReference type="SAM" id="Phobius"/>
    </source>
</evidence>
<dbReference type="SMART" id="SM00730">
    <property type="entry name" value="PSN"/>
    <property type="match status" value="1"/>
</dbReference>
<dbReference type="GO" id="GO:0042500">
    <property type="term" value="F:aspartic endopeptidase activity, intramembrane cleaving"/>
    <property type="evidence" value="ECO:0007669"/>
    <property type="project" value="InterPro"/>
</dbReference>
<dbReference type="WBParaSite" id="Minc3s01624g25177">
    <property type="protein sequence ID" value="Minc3s01624g25177"/>
    <property type="gene ID" value="Minc3s01624g25177"/>
</dbReference>
<feature type="transmembrane region" description="Helical" evidence="10">
    <location>
        <begin position="312"/>
        <end position="333"/>
    </location>
</feature>
<keyword evidence="8" id="KW-0333">Golgi apparatus</keyword>
<feature type="transmembrane region" description="Helical" evidence="10">
    <location>
        <begin position="173"/>
        <end position="190"/>
    </location>
</feature>
<keyword evidence="6" id="KW-0914">Notch signaling pathway</keyword>
<feature type="transmembrane region" description="Helical" evidence="10">
    <location>
        <begin position="7"/>
        <end position="30"/>
    </location>
</feature>
<feature type="transmembrane region" description="Helical" evidence="10">
    <location>
        <begin position="87"/>
        <end position="108"/>
    </location>
</feature>
<feature type="transmembrane region" description="Helical" evidence="10">
    <location>
        <begin position="149"/>
        <end position="167"/>
    </location>
</feature>
<keyword evidence="9 10" id="KW-0472">Membrane</keyword>
<comment type="subcellular location">
    <subcellularLocation>
        <location evidence="1">Endoplasmic reticulum membrane</location>
        <topology evidence="1">Multi-pass membrane protein</topology>
    </subcellularLocation>
    <subcellularLocation>
        <location evidence="2">Golgi apparatus membrane</location>
        <topology evidence="2">Multi-pass membrane protein</topology>
    </subcellularLocation>
</comment>
<protein>
    <submittedName>
        <fullName evidence="12">Presenilin</fullName>
    </submittedName>
</protein>
<feature type="transmembrane region" description="Helical" evidence="10">
    <location>
        <begin position="120"/>
        <end position="142"/>
    </location>
</feature>
<evidence type="ECO:0000256" key="8">
    <source>
        <dbReference type="ARBA" id="ARBA00023034"/>
    </source>
</evidence>
<evidence type="ECO:0000256" key="4">
    <source>
        <dbReference type="ARBA" id="ARBA00022692"/>
    </source>
</evidence>
<name>A0A914MCC7_MELIC</name>
<dbReference type="GO" id="GO:0000139">
    <property type="term" value="C:Golgi membrane"/>
    <property type="evidence" value="ECO:0007669"/>
    <property type="project" value="UniProtKB-SubCell"/>
</dbReference>
<dbReference type="PANTHER" id="PTHR10202:SF25">
    <property type="entry name" value="PRESENILIN SPE-4"/>
    <property type="match status" value="1"/>
</dbReference>
<evidence type="ECO:0000256" key="9">
    <source>
        <dbReference type="ARBA" id="ARBA00023136"/>
    </source>
</evidence>
<dbReference type="InterPro" id="IPR001108">
    <property type="entry name" value="Peptidase_A22A"/>
</dbReference>
<evidence type="ECO:0000256" key="1">
    <source>
        <dbReference type="ARBA" id="ARBA00004477"/>
    </source>
</evidence>
<dbReference type="GO" id="GO:0006509">
    <property type="term" value="P:membrane protein ectodomain proteolysis"/>
    <property type="evidence" value="ECO:0007669"/>
    <property type="project" value="TreeGrafter"/>
</dbReference>
<dbReference type="GO" id="GO:0034205">
    <property type="term" value="P:amyloid-beta formation"/>
    <property type="evidence" value="ECO:0007669"/>
    <property type="project" value="TreeGrafter"/>
</dbReference>
<dbReference type="InterPro" id="IPR042524">
    <property type="entry name" value="Presenilin_C"/>
</dbReference>
<dbReference type="InterPro" id="IPR006639">
    <property type="entry name" value="Preselin/SPP"/>
</dbReference>
<evidence type="ECO:0000256" key="6">
    <source>
        <dbReference type="ARBA" id="ARBA00022976"/>
    </source>
</evidence>
<evidence type="ECO:0000256" key="7">
    <source>
        <dbReference type="ARBA" id="ARBA00022989"/>
    </source>
</evidence>
<dbReference type="GO" id="GO:0070765">
    <property type="term" value="C:gamma-secretase complex"/>
    <property type="evidence" value="ECO:0007669"/>
    <property type="project" value="TreeGrafter"/>
</dbReference>
<keyword evidence="7 10" id="KW-1133">Transmembrane helix</keyword>
<dbReference type="GO" id="GO:0005789">
    <property type="term" value="C:endoplasmic reticulum membrane"/>
    <property type="evidence" value="ECO:0007669"/>
    <property type="project" value="UniProtKB-SubCell"/>
</dbReference>
<feature type="transmembrane region" description="Helical" evidence="10">
    <location>
        <begin position="58"/>
        <end position="80"/>
    </location>
</feature>
<keyword evidence="4 10" id="KW-0812">Transmembrane</keyword>
<organism evidence="11 12">
    <name type="scientific">Meloidogyne incognita</name>
    <name type="common">Southern root-knot nematode worm</name>
    <name type="synonym">Oxyuris incognita</name>
    <dbReference type="NCBI Taxonomy" id="6306"/>
    <lineage>
        <taxon>Eukaryota</taxon>
        <taxon>Metazoa</taxon>
        <taxon>Ecdysozoa</taxon>
        <taxon>Nematoda</taxon>
        <taxon>Chromadorea</taxon>
        <taxon>Rhabditida</taxon>
        <taxon>Tylenchina</taxon>
        <taxon>Tylenchomorpha</taxon>
        <taxon>Tylenchoidea</taxon>
        <taxon>Meloidogynidae</taxon>
        <taxon>Meloidogyninae</taxon>
        <taxon>Meloidogyne</taxon>
        <taxon>Meloidogyne incognita group</taxon>
    </lineage>
</organism>
<sequence>MALDRGVLVVSGFVFLNMVVTLSIWCYVYEMKHMVYSHFPMLDVDGLSTTGNNLLDGILNGLFIATIIAVMSVIMGQCILHRLKSCVVLFVKSTFMMMSYIMPATIIFDTLLKFLGPENPYIYLFTIIASLLFTSTIVAAYFTDHLPTFIRQILTILNCSCVSIYYLRFLPRYTVWFLMAAIILWDLFSVNSSFGPLKVAALNAHDYSERILPRKKVLMKILILFSDNNTTINDEEEEGESCSDECLTEFTLNSTFSYDEIEDSIDEENNVKNEERTAFDALNVSGQTVIGMGDFVIYGLLVGKAAADMDGCFNFAVLFTIIGVLFGLFYTLTLSEESDNDDEPGYLPALPIPLTIGTVMYFLTSFVIGKFNGENNNEEF</sequence>
<dbReference type="GO" id="GO:0055074">
    <property type="term" value="P:calcium ion homeostasis"/>
    <property type="evidence" value="ECO:0007669"/>
    <property type="project" value="TreeGrafter"/>
</dbReference>
<evidence type="ECO:0000256" key="3">
    <source>
        <dbReference type="ARBA" id="ARBA00008604"/>
    </source>
</evidence>
<accession>A0A914MCC7</accession>
<reference evidence="12" key="1">
    <citation type="submission" date="2022-11" db="UniProtKB">
        <authorList>
            <consortium name="WormBaseParasite"/>
        </authorList>
    </citation>
    <scope>IDENTIFICATION</scope>
</reference>
<dbReference type="Proteomes" id="UP000887563">
    <property type="component" value="Unplaced"/>
</dbReference>
<dbReference type="GO" id="GO:0007219">
    <property type="term" value="P:Notch signaling pathway"/>
    <property type="evidence" value="ECO:0007669"/>
    <property type="project" value="UniProtKB-KW"/>
</dbReference>
<keyword evidence="5" id="KW-0256">Endoplasmic reticulum</keyword>
<evidence type="ECO:0000256" key="5">
    <source>
        <dbReference type="ARBA" id="ARBA00022824"/>
    </source>
</evidence>
<keyword evidence="11" id="KW-1185">Reference proteome</keyword>
<dbReference type="Gene3D" id="1.10.472.100">
    <property type="entry name" value="Presenilin"/>
    <property type="match status" value="1"/>
</dbReference>
<dbReference type="AlphaFoldDB" id="A0A914MCC7"/>